<dbReference type="AlphaFoldDB" id="A0A9E2KI91"/>
<accession>A0A9E2KI91</accession>
<gene>
    <name evidence="1" type="ORF">H9864_00165</name>
</gene>
<name>A0A9E2KI91_9FIRM</name>
<protein>
    <submittedName>
        <fullName evidence="1">Tyrosine-protein phosphatase</fullName>
    </submittedName>
</protein>
<comment type="caution">
    <text evidence="1">The sequence shown here is derived from an EMBL/GenBank/DDBJ whole genome shotgun (WGS) entry which is preliminary data.</text>
</comment>
<evidence type="ECO:0000313" key="1">
    <source>
        <dbReference type="EMBL" id="MBU3818791.1"/>
    </source>
</evidence>
<organism evidence="1 2">
    <name type="scientific">Candidatus Faecalibacterium intestinavium</name>
    <dbReference type="NCBI Taxonomy" id="2838580"/>
    <lineage>
        <taxon>Bacteria</taxon>
        <taxon>Bacillati</taxon>
        <taxon>Bacillota</taxon>
        <taxon>Clostridia</taxon>
        <taxon>Eubacteriales</taxon>
        <taxon>Oscillospiraceae</taxon>
        <taxon>Faecalibacterium</taxon>
    </lineage>
</organism>
<reference evidence="1" key="2">
    <citation type="submission" date="2021-04" db="EMBL/GenBank/DDBJ databases">
        <authorList>
            <person name="Gilroy R."/>
        </authorList>
    </citation>
    <scope>NUCLEOTIDE SEQUENCE</scope>
    <source>
        <strain evidence="1">742</strain>
    </source>
</reference>
<proteinExistence type="predicted"/>
<dbReference type="EMBL" id="JAHLFH010000005">
    <property type="protein sequence ID" value="MBU3818791.1"/>
    <property type="molecule type" value="Genomic_DNA"/>
</dbReference>
<sequence>MNHLPEPGAELPFEGARNFRELGGYLSMDGVDPEIAPFLLRTLRARNGGAEAYLEAAFGLDASRLARLRSLYLE</sequence>
<evidence type="ECO:0000313" key="2">
    <source>
        <dbReference type="Proteomes" id="UP000824178"/>
    </source>
</evidence>
<reference evidence="1" key="1">
    <citation type="journal article" date="2021" name="PeerJ">
        <title>Extensive microbial diversity within the chicken gut microbiome revealed by metagenomics and culture.</title>
        <authorList>
            <person name="Gilroy R."/>
            <person name="Ravi A."/>
            <person name="Getino M."/>
            <person name="Pursley I."/>
            <person name="Horton D.L."/>
            <person name="Alikhan N.F."/>
            <person name="Baker D."/>
            <person name="Gharbi K."/>
            <person name="Hall N."/>
            <person name="Watson M."/>
            <person name="Adriaenssens E.M."/>
            <person name="Foster-Nyarko E."/>
            <person name="Jarju S."/>
            <person name="Secka A."/>
            <person name="Antonio M."/>
            <person name="Oren A."/>
            <person name="Chaudhuri R.R."/>
            <person name="La Ragione R."/>
            <person name="Hildebrand F."/>
            <person name="Pallen M.J."/>
        </authorList>
    </citation>
    <scope>NUCLEOTIDE SEQUENCE</scope>
    <source>
        <strain evidence="1">742</strain>
    </source>
</reference>
<dbReference type="Proteomes" id="UP000824178">
    <property type="component" value="Unassembled WGS sequence"/>
</dbReference>